<evidence type="ECO:0000256" key="2">
    <source>
        <dbReference type="ARBA" id="ARBA00022963"/>
    </source>
</evidence>
<gene>
    <name evidence="6" type="ORF">SAMN04488509_101103</name>
</gene>
<keyword evidence="3 4" id="KW-0443">Lipid metabolism</keyword>
<feature type="domain" description="PNPLA" evidence="5">
    <location>
        <begin position="12"/>
        <end position="211"/>
    </location>
</feature>
<name>A0A1G6RUD5_9GAMM</name>
<feature type="short sequence motif" description="GXSXG" evidence="4">
    <location>
        <begin position="44"/>
        <end position="48"/>
    </location>
</feature>
<protein>
    <submittedName>
        <fullName evidence="6">NTE family protein</fullName>
    </submittedName>
</protein>
<dbReference type="EMBL" id="FNAG01000001">
    <property type="protein sequence ID" value="SDD08168.1"/>
    <property type="molecule type" value="Genomic_DNA"/>
</dbReference>
<dbReference type="Proteomes" id="UP000199603">
    <property type="component" value="Unassembled WGS sequence"/>
</dbReference>
<evidence type="ECO:0000313" key="7">
    <source>
        <dbReference type="Proteomes" id="UP000199603"/>
    </source>
</evidence>
<dbReference type="PANTHER" id="PTHR14226">
    <property type="entry name" value="NEUROPATHY TARGET ESTERASE/SWISS CHEESE D.MELANOGASTER"/>
    <property type="match status" value="1"/>
</dbReference>
<evidence type="ECO:0000256" key="4">
    <source>
        <dbReference type="PROSITE-ProRule" id="PRU01161"/>
    </source>
</evidence>
<evidence type="ECO:0000259" key="5">
    <source>
        <dbReference type="PROSITE" id="PS51635"/>
    </source>
</evidence>
<dbReference type="InterPro" id="IPR050301">
    <property type="entry name" value="NTE"/>
</dbReference>
<proteinExistence type="predicted"/>
<feature type="active site" description="Proton acceptor" evidence="4">
    <location>
        <position position="198"/>
    </location>
</feature>
<dbReference type="PROSITE" id="PS51635">
    <property type="entry name" value="PNPLA"/>
    <property type="match status" value="1"/>
</dbReference>
<dbReference type="SUPFAM" id="SSF52151">
    <property type="entry name" value="FabD/lysophospholipase-like"/>
    <property type="match status" value="1"/>
</dbReference>
<dbReference type="Gene3D" id="3.40.1090.10">
    <property type="entry name" value="Cytosolic phospholipase A2 catalytic domain"/>
    <property type="match status" value="2"/>
</dbReference>
<feature type="active site" description="Nucleophile" evidence="4">
    <location>
        <position position="46"/>
    </location>
</feature>
<feature type="short sequence motif" description="GXGXXG" evidence="4">
    <location>
        <begin position="16"/>
        <end position="21"/>
    </location>
</feature>
<evidence type="ECO:0000256" key="3">
    <source>
        <dbReference type="ARBA" id="ARBA00023098"/>
    </source>
</evidence>
<evidence type="ECO:0000256" key="1">
    <source>
        <dbReference type="ARBA" id="ARBA00022801"/>
    </source>
</evidence>
<feature type="short sequence motif" description="DGA/G" evidence="4">
    <location>
        <begin position="198"/>
        <end position="200"/>
    </location>
</feature>
<keyword evidence="2 4" id="KW-0442">Lipid degradation</keyword>
<keyword evidence="7" id="KW-1185">Reference proteome</keyword>
<sequence>MSAKPRARRINLALQGGGAHGAFTWGVLDALLEDGRIEFEGLSGTSAGAMNAAVLADGLLRGGIDGAREALDGFWSDVAASGLLFSPTRPTLPLPPAFESWARSVGFAAFETWTRLLSPYQFNPFDFNPLREVLGRRIDFEALRAPGCLRLFVGATAVRSGRVKVFHNAEMSVDALLASTCLPQLFQAVEIDGEPYWDGGYMGNPVLFPLFYETASPDILIVHINPIVREQTPRSPMEIANRVNEISFNASLMREMRAVAFVAKLKDEGWLKPEFEDRLKRIHLHAIRADALMATLDVSSKLSPDRRFLLGLRDSGRQVAREWLEANFEALGVRDSVDVRSEYL</sequence>
<reference evidence="6 7" key="1">
    <citation type="submission" date="2016-10" db="EMBL/GenBank/DDBJ databases">
        <authorList>
            <person name="de Groot N.N."/>
        </authorList>
    </citation>
    <scope>NUCLEOTIDE SEQUENCE [LARGE SCALE GENOMIC DNA]</scope>
    <source>
        <strain evidence="6 7">DSM 16957</strain>
    </source>
</reference>
<dbReference type="OrthoDB" id="9807112at2"/>
<dbReference type="GO" id="GO:0016042">
    <property type="term" value="P:lipid catabolic process"/>
    <property type="evidence" value="ECO:0007669"/>
    <property type="project" value="UniProtKB-UniRule"/>
</dbReference>
<organism evidence="6 7">
    <name type="scientific">Aquimonas voraii</name>
    <dbReference type="NCBI Taxonomy" id="265719"/>
    <lineage>
        <taxon>Bacteria</taxon>
        <taxon>Pseudomonadati</taxon>
        <taxon>Pseudomonadota</taxon>
        <taxon>Gammaproteobacteria</taxon>
        <taxon>Lysobacterales</taxon>
        <taxon>Lysobacteraceae</taxon>
        <taxon>Aquimonas</taxon>
    </lineage>
</organism>
<dbReference type="AlphaFoldDB" id="A0A1G6RUD5"/>
<keyword evidence="1 4" id="KW-0378">Hydrolase</keyword>
<dbReference type="RefSeq" id="WP_091237574.1">
    <property type="nucleotide sequence ID" value="NZ_FNAG01000001.1"/>
</dbReference>
<dbReference type="PANTHER" id="PTHR14226:SF78">
    <property type="entry name" value="SLR0060 PROTEIN"/>
    <property type="match status" value="1"/>
</dbReference>
<dbReference type="STRING" id="265719.SAMN04488509_101103"/>
<accession>A0A1G6RUD5</accession>
<dbReference type="GO" id="GO:0016787">
    <property type="term" value="F:hydrolase activity"/>
    <property type="evidence" value="ECO:0007669"/>
    <property type="project" value="UniProtKB-UniRule"/>
</dbReference>
<dbReference type="Pfam" id="PF01734">
    <property type="entry name" value="Patatin"/>
    <property type="match status" value="1"/>
</dbReference>
<dbReference type="InterPro" id="IPR002641">
    <property type="entry name" value="PNPLA_dom"/>
</dbReference>
<evidence type="ECO:0000313" key="6">
    <source>
        <dbReference type="EMBL" id="SDD08168.1"/>
    </source>
</evidence>
<dbReference type="InterPro" id="IPR016035">
    <property type="entry name" value="Acyl_Trfase/lysoPLipase"/>
</dbReference>